<protein>
    <submittedName>
        <fullName evidence="2">Uncharacterized protein</fullName>
    </submittedName>
</protein>
<feature type="region of interest" description="Disordered" evidence="1">
    <location>
        <begin position="31"/>
        <end position="60"/>
    </location>
</feature>
<evidence type="ECO:0000313" key="2">
    <source>
        <dbReference type="EMBL" id="CAH8353528.1"/>
    </source>
</evidence>
<dbReference type="EMBL" id="CAKOAT010183044">
    <property type="protein sequence ID" value="CAH8353528.1"/>
    <property type="molecule type" value="Genomic_DNA"/>
</dbReference>
<sequence length="79" mass="8925">MSDRLSRSSGYSKEEDQLLCQVYLEISQDPIKGDKEISGGSPSQRPIGVKKSKLKRKNDDQTSVVIKNLKIDTNKSWKN</sequence>
<evidence type="ECO:0000313" key="3">
    <source>
        <dbReference type="Proteomes" id="UP001642260"/>
    </source>
</evidence>
<dbReference type="AlphaFoldDB" id="A0ABC8K5T0"/>
<gene>
    <name evidence="2" type="ORF">ERUC_LOCUS19283</name>
</gene>
<keyword evidence="3" id="KW-1185">Reference proteome</keyword>
<accession>A0ABC8K5T0</accession>
<proteinExistence type="predicted"/>
<evidence type="ECO:0000256" key="1">
    <source>
        <dbReference type="SAM" id="MobiDB-lite"/>
    </source>
</evidence>
<comment type="caution">
    <text evidence="2">The sequence shown here is derived from an EMBL/GenBank/DDBJ whole genome shotgun (WGS) entry which is preliminary data.</text>
</comment>
<reference evidence="2 3" key="1">
    <citation type="submission" date="2022-03" db="EMBL/GenBank/DDBJ databases">
        <authorList>
            <person name="Macdonald S."/>
            <person name="Ahmed S."/>
            <person name="Newling K."/>
        </authorList>
    </citation>
    <scope>NUCLEOTIDE SEQUENCE [LARGE SCALE GENOMIC DNA]</scope>
</reference>
<dbReference type="Proteomes" id="UP001642260">
    <property type="component" value="Unassembled WGS sequence"/>
</dbReference>
<name>A0ABC8K5T0_ERUVS</name>
<organism evidence="2 3">
    <name type="scientific">Eruca vesicaria subsp. sativa</name>
    <name type="common">Garden rocket</name>
    <name type="synonym">Eruca sativa</name>
    <dbReference type="NCBI Taxonomy" id="29727"/>
    <lineage>
        <taxon>Eukaryota</taxon>
        <taxon>Viridiplantae</taxon>
        <taxon>Streptophyta</taxon>
        <taxon>Embryophyta</taxon>
        <taxon>Tracheophyta</taxon>
        <taxon>Spermatophyta</taxon>
        <taxon>Magnoliopsida</taxon>
        <taxon>eudicotyledons</taxon>
        <taxon>Gunneridae</taxon>
        <taxon>Pentapetalae</taxon>
        <taxon>rosids</taxon>
        <taxon>malvids</taxon>
        <taxon>Brassicales</taxon>
        <taxon>Brassicaceae</taxon>
        <taxon>Brassiceae</taxon>
        <taxon>Eruca</taxon>
    </lineage>
</organism>